<organism evidence="2 3">
    <name type="scientific">Leucocoprinus birnbaumii</name>
    <dbReference type="NCBI Taxonomy" id="56174"/>
    <lineage>
        <taxon>Eukaryota</taxon>
        <taxon>Fungi</taxon>
        <taxon>Dikarya</taxon>
        <taxon>Basidiomycota</taxon>
        <taxon>Agaricomycotina</taxon>
        <taxon>Agaricomycetes</taxon>
        <taxon>Agaricomycetidae</taxon>
        <taxon>Agaricales</taxon>
        <taxon>Agaricineae</taxon>
        <taxon>Agaricaceae</taxon>
        <taxon>Leucocoprinus</taxon>
    </lineage>
</organism>
<dbReference type="PANTHER" id="PTHR12832:SF11">
    <property type="entry name" value="LD23868P"/>
    <property type="match status" value="1"/>
</dbReference>
<evidence type="ECO:0008006" key="4">
    <source>
        <dbReference type="Google" id="ProtNLM"/>
    </source>
</evidence>
<sequence length="625" mass="70016">MIPFINRQTLKDLDFNEIMHNTPLRHDILFDSALQFRPAGHRRRREYVERYWDAVSREIESGCTCVSYESSTRKYIPTAACVCSHAPTPADAALPFNVPPSTITVRAPPRVRALLNEFLEVLLHVIQPLSMLSGPYVNPDFLHAPIQEHAQQAKYIRSLFDPDLIEQELKKGVFDPSGLFEVIGATLKAHCAPMRDLAVDSMVEAAKACAPGCNATTRDAVKVIRNCLEILELMKLDIANHQMQTLRPFLVYSSGSFERKMLRSRRSIDPSLPVTKEWLRSTHDSFSSQTEPINHPLRPLGLDYASLGKKHQLYVSVVRSIVDTVFSPPSSSSTTSSTNLRPSPLERPFPSLPETLYLDSARIQNHTSEITDTVALWMFLLLYRQLASCSSQGKYQKERVDEFATILKQEIRAIGPRSLGSCFLKDTDTALNISASTGSNQNPAADKLRNAVDDVVLQVARRATSVQRDRKVVETVSPPPCGTGDVPDERTVSVARKWVLTNMKTDSSLRKLLHGRLKKVVFEKVLAEVYPARAEAALERMMGQEIEGCGEVFGPSRDVLSSLPRSPLPLFEMKRPEPVQSWGNGLELLSDEVQSLVDKISLLVLVHFNAYLPLYEKEEFLQAVL</sequence>
<evidence type="ECO:0000256" key="1">
    <source>
        <dbReference type="ARBA" id="ARBA00010954"/>
    </source>
</evidence>
<name>A0AAD5VMY3_9AGAR</name>
<dbReference type="EMBL" id="JANIEX010000651">
    <property type="protein sequence ID" value="KAJ3564568.1"/>
    <property type="molecule type" value="Genomic_DNA"/>
</dbReference>
<comment type="similarity">
    <text evidence="1">Belongs to the TCP11 family.</text>
</comment>
<keyword evidence="3" id="KW-1185">Reference proteome</keyword>
<gene>
    <name evidence="2" type="ORF">NP233_g8211</name>
</gene>
<dbReference type="AlphaFoldDB" id="A0AAD5VMY3"/>
<protein>
    <recommendedName>
        <fullName evidence="4">Tcp11-domain-containing protein</fullName>
    </recommendedName>
</protein>
<dbReference type="InterPro" id="IPR008862">
    <property type="entry name" value="Tcp11"/>
</dbReference>
<comment type="caution">
    <text evidence="2">The sequence shown here is derived from an EMBL/GenBank/DDBJ whole genome shotgun (WGS) entry which is preliminary data.</text>
</comment>
<evidence type="ECO:0000313" key="3">
    <source>
        <dbReference type="Proteomes" id="UP001213000"/>
    </source>
</evidence>
<evidence type="ECO:0000313" key="2">
    <source>
        <dbReference type="EMBL" id="KAJ3564568.1"/>
    </source>
</evidence>
<dbReference type="PANTHER" id="PTHR12832">
    <property type="entry name" value="TESTIS-SPECIFIC PROTEIN PBS13 T-COMPLEX 11"/>
    <property type="match status" value="1"/>
</dbReference>
<accession>A0AAD5VMY3</accession>
<dbReference type="Pfam" id="PF05794">
    <property type="entry name" value="Tcp11"/>
    <property type="match status" value="1"/>
</dbReference>
<dbReference type="GO" id="GO:0010737">
    <property type="term" value="P:protein kinase A signaling"/>
    <property type="evidence" value="ECO:0007669"/>
    <property type="project" value="TreeGrafter"/>
</dbReference>
<reference evidence="2" key="1">
    <citation type="submission" date="2022-07" db="EMBL/GenBank/DDBJ databases">
        <title>Genome Sequence of Leucocoprinus birnbaumii.</title>
        <authorList>
            <person name="Buettner E."/>
        </authorList>
    </citation>
    <scope>NUCLEOTIDE SEQUENCE</scope>
    <source>
        <strain evidence="2">VT141</strain>
    </source>
</reference>
<proteinExistence type="inferred from homology"/>
<dbReference type="Proteomes" id="UP001213000">
    <property type="component" value="Unassembled WGS sequence"/>
</dbReference>